<gene>
    <name evidence="2" type="ORF">Fot_28763</name>
</gene>
<organism evidence="2 3">
    <name type="scientific">Forsythia ovata</name>
    <dbReference type="NCBI Taxonomy" id="205694"/>
    <lineage>
        <taxon>Eukaryota</taxon>
        <taxon>Viridiplantae</taxon>
        <taxon>Streptophyta</taxon>
        <taxon>Embryophyta</taxon>
        <taxon>Tracheophyta</taxon>
        <taxon>Spermatophyta</taxon>
        <taxon>Magnoliopsida</taxon>
        <taxon>eudicotyledons</taxon>
        <taxon>Gunneridae</taxon>
        <taxon>Pentapetalae</taxon>
        <taxon>asterids</taxon>
        <taxon>lamiids</taxon>
        <taxon>Lamiales</taxon>
        <taxon>Oleaceae</taxon>
        <taxon>Forsythieae</taxon>
        <taxon>Forsythia</taxon>
    </lineage>
</organism>
<dbReference type="AlphaFoldDB" id="A0ABD1TQ11"/>
<dbReference type="SUPFAM" id="SSF52540">
    <property type="entry name" value="P-loop containing nucleoside triphosphate hydrolases"/>
    <property type="match status" value="1"/>
</dbReference>
<dbReference type="Pfam" id="PF00931">
    <property type="entry name" value="NB-ARC"/>
    <property type="match status" value="1"/>
</dbReference>
<keyword evidence="3" id="KW-1185">Reference proteome</keyword>
<dbReference type="EMBL" id="JBFOLJ010000008">
    <property type="protein sequence ID" value="KAL2514792.1"/>
    <property type="molecule type" value="Genomic_DNA"/>
</dbReference>
<evidence type="ECO:0000259" key="1">
    <source>
        <dbReference type="Pfam" id="PF00931"/>
    </source>
</evidence>
<evidence type="ECO:0000313" key="2">
    <source>
        <dbReference type="EMBL" id="KAL2514792.1"/>
    </source>
</evidence>
<proteinExistence type="predicted"/>
<feature type="domain" description="NB-ARC" evidence="1">
    <location>
        <begin position="38"/>
        <end position="142"/>
    </location>
</feature>
<comment type="caution">
    <text evidence="2">The sequence shown here is derived from an EMBL/GenBank/DDBJ whole genome shotgun (WGS) entry which is preliminary data.</text>
</comment>
<dbReference type="PRINTS" id="PR00364">
    <property type="entry name" value="DISEASERSIST"/>
</dbReference>
<accession>A0ABD1TQ11</accession>
<dbReference type="PANTHER" id="PTHR19338">
    <property type="entry name" value="TRANSLOCASE OF INNER MITOCHONDRIAL MEMBRANE 13 HOMOLOG"/>
    <property type="match status" value="1"/>
</dbReference>
<evidence type="ECO:0000313" key="3">
    <source>
        <dbReference type="Proteomes" id="UP001604277"/>
    </source>
</evidence>
<name>A0ABD1TQ11_9LAMI</name>
<protein>
    <submittedName>
        <fullName evidence="2">Disease resistance protein RGA3</fullName>
    </submittedName>
</protein>
<dbReference type="Gene3D" id="3.40.50.300">
    <property type="entry name" value="P-loop containing nucleotide triphosphate hydrolases"/>
    <property type="match status" value="1"/>
</dbReference>
<dbReference type="InterPro" id="IPR027417">
    <property type="entry name" value="P-loop_NTPase"/>
</dbReference>
<sequence length="144" mass="16425">MKEMNEIEVLLPRNYLPAASSKSRSTNNSVVMGDDFMEIWKLLIIPYSKLIVVSIVGMGGIGKTTLVKQIYDMFTAHHFDIRAWITVSQEYRKKEVLKGLLNSIRGLNHESGKVSIEKLAENVSQSLKDKRFVIVIDDVWKIKT</sequence>
<dbReference type="Proteomes" id="UP001604277">
    <property type="component" value="Unassembled WGS sequence"/>
</dbReference>
<dbReference type="InterPro" id="IPR002182">
    <property type="entry name" value="NB-ARC"/>
</dbReference>
<dbReference type="PANTHER" id="PTHR19338:SF60">
    <property type="entry name" value="NB-ARC DOMAIN-CONTAINING PROTEIN"/>
    <property type="match status" value="1"/>
</dbReference>
<reference evidence="3" key="1">
    <citation type="submission" date="2024-07" db="EMBL/GenBank/DDBJ databases">
        <title>Two chromosome-level genome assemblies of Korean endemic species Abeliophyllum distichum and Forsythia ovata (Oleaceae).</title>
        <authorList>
            <person name="Jang H."/>
        </authorList>
    </citation>
    <scope>NUCLEOTIDE SEQUENCE [LARGE SCALE GENOMIC DNA]</scope>
</reference>